<organism evidence="4 5">
    <name type="scientific">Winogradskyella aquimaris</name>
    <dbReference type="NCBI Taxonomy" id="864074"/>
    <lineage>
        <taxon>Bacteria</taxon>
        <taxon>Pseudomonadati</taxon>
        <taxon>Bacteroidota</taxon>
        <taxon>Flavobacteriia</taxon>
        <taxon>Flavobacteriales</taxon>
        <taxon>Flavobacteriaceae</taxon>
        <taxon>Winogradskyella</taxon>
    </lineage>
</organism>
<dbReference type="PROSITE" id="PS51257">
    <property type="entry name" value="PROKAR_LIPOPROTEIN"/>
    <property type="match status" value="1"/>
</dbReference>
<dbReference type="EMBL" id="JAXDAE010000001">
    <property type="protein sequence ID" value="MDY2585905.1"/>
    <property type="molecule type" value="Genomic_DNA"/>
</dbReference>
<feature type="chain" id="PRO_5046079783" evidence="2">
    <location>
        <begin position="25"/>
        <end position="537"/>
    </location>
</feature>
<dbReference type="Pfam" id="PF13205">
    <property type="entry name" value="Big_5"/>
    <property type="match status" value="1"/>
</dbReference>
<reference evidence="4 5" key="1">
    <citation type="submission" date="2023-11" db="EMBL/GenBank/DDBJ databases">
        <title>Winogradskyella pelagius sp. nov., isolated from coastal sediment.</title>
        <authorList>
            <person name="Li F."/>
        </authorList>
    </citation>
    <scope>NUCLEOTIDE SEQUENCE [LARGE SCALE GENOMIC DNA]</scope>
    <source>
        <strain evidence="4 5">KCTC 23502</strain>
    </source>
</reference>
<evidence type="ECO:0000256" key="1">
    <source>
        <dbReference type="ARBA" id="ARBA00022729"/>
    </source>
</evidence>
<gene>
    <name evidence="4" type="ORF">SNF14_01025</name>
</gene>
<dbReference type="RefSeq" id="WP_320554291.1">
    <property type="nucleotide sequence ID" value="NZ_JAXDAE010000001.1"/>
</dbReference>
<proteinExistence type="predicted"/>
<protein>
    <submittedName>
        <fullName evidence="4">Ig-like domain-containing protein</fullName>
    </submittedName>
</protein>
<comment type="caution">
    <text evidence="4">The sequence shown here is derived from an EMBL/GenBank/DDBJ whole genome shotgun (WGS) entry which is preliminary data.</text>
</comment>
<dbReference type="Proteomes" id="UP001285855">
    <property type="component" value="Unassembled WGS sequence"/>
</dbReference>
<keyword evidence="1 2" id="KW-0732">Signal</keyword>
<sequence length="537" mass="62092">MRSYITRILSIAIMALIISSCANRGSPSGGEKDIEPPVITSEKPENFSTNYKGGEIVITFNEYIKIKDLRKQLIISPPMDTDPEIYPMGGASKYISIKIKDTLQPNTTYAFNFGESIVDNNEGNPYPYYRYVFSTGDTIDSLSVKGYVEDALSKKPEPFISVMLYEVDSTYTDSIVYKEKPRYITNTLDSVTTYSIDNIKAGTYKLVALKDKNGNFLFDQKNDQIGFYEDYITVPTDKEYGLTLFKEQTNFKAVKPKQEAESRIMFPYEGDYEHMRIKVLGDTPENYTTRITKDVETDTLYYWYKPNFEIDTTFFIVSNKKYVDTFKHRFRKLDSDSLNLKIISPRNLNFDKDFTLEGSTPLVKIDTTKISLIDKDSIPVTFNVVYDSIYNRYQLPFKKQEGQQYFVKILPETFTDFYGNVNKDTINEVIRTKMKSEYGNIRVRLINAKFPLIVQLVNNKGDVEYERYTTTSPVVDFTDVVPKLYDLRVIYDTNENGKYDTGNFLLGQQPERVSYCSPPLDEVRASFDFVYDFTLLE</sequence>
<evidence type="ECO:0000313" key="4">
    <source>
        <dbReference type="EMBL" id="MDY2585905.1"/>
    </source>
</evidence>
<accession>A0ABU5EKD1</accession>
<evidence type="ECO:0000256" key="2">
    <source>
        <dbReference type="SAM" id="SignalP"/>
    </source>
</evidence>
<evidence type="ECO:0000313" key="5">
    <source>
        <dbReference type="Proteomes" id="UP001285855"/>
    </source>
</evidence>
<feature type="domain" description="SbsA Ig-like" evidence="3">
    <location>
        <begin position="33"/>
        <end position="135"/>
    </location>
</feature>
<evidence type="ECO:0000259" key="3">
    <source>
        <dbReference type="Pfam" id="PF13205"/>
    </source>
</evidence>
<name>A0ABU5EKD1_9FLAO</name>
<dbReference type="InterPro" id="IPR032812">
    <property type="entry name" value="SbsA_Ig"/>
</dbReference>
<keyword evidence="5" id="KW-1185">Reference proteome</keyword>
<feature type="signal peptide" evidence="2">
    <location>
        <begin position="1"/>
        <end position="24"/>
    </location>
</feature>